<sequence>MIYKISLVISGDNLVPEKVIEGTSKDFIVVSYNSPTDRKFADKEDLYGYGVITFWHTKKFATRENIHTFEGEYVAFIENNFSLFTLNGATDFELYMEVYYDGGQCNFEIFDKDLVARLAKFRISIPVSVYVLSDLELNKWMKEIELTWSASLD</sequence>
<organism evidence="1 2">
    <name type="scientific">Xanthocytophaga flava</name>
    <dbReference type="NCBI Taxonomy" id="3048013"/>
    <lineage>
        <taxon>Bacteria</taxon>
        <taxon>Pseudomonadati</taxon>
        <taxon>Bacteroidota</taxon>
        <taxon>Cytophagia</taxon>
        <taxon>Cytophagales</taxon>
        <taxon>Rhodocytophagaceae</taxon>
        <taxon>Xanthocytophaga</taxon>
    </lineage>
</organism>
<accession>A0ABT7CMJ8</accession>
<proteinExistence type="predicted"/>
<gene>
    <name evidence="1" type="ORF">QNI19_18670</name>
</gene>
<dbReference type="EMBL" id="JASJOT010000012">
    <property type="protein sequence ID" value="MDJ1494969.1"/>
    <property type="molecule type" value="Genomic_DNA"/>
</dbReference>
<name>A0ABT7CMJ8_9BACT</name>
<evidence type="ECO:0008006" key="3">
    <source>
        <dbReference type="Google" id="ProtNLM"/>
    </source>
</evidence>
<evidence type="ECO:0000313" key="2">
    <source>
        <dbReference type="Proteomes" id="UP001228581"/>
    </source>
</evidence>
<reference evidence="1 2" key="1">
    <citation type="submission" date="2023-05" db="EMBL/GenBank/DDBJ databases">
        <authorList>
            <person name="Zhang X."/>
        </authorList>
    </citation>
    <scope>NUCLEOTIDE SEQUENCE [LARGE SCALE GENOMIC DNA]</scope>
    <source>
        <strain evidence="1 2">DM2B3-1</strain>
    </source>
</reference>
<dbReference type="Proteomes" id="UP001228581">
    <property type="component" value="Unassembled WGS sequence"/>
</dbReference>
<dbReference type="RefSeq" id="WP_313998596.1">
    <property type="nucleotide sequence ID" value="NZ_JASJOR010000003.1"/>
</dbReference>
<comment type="caution">
    <text evidence="1">The sequence shown here is derived from an EMBL/GenBank/DDBJ whole genome shotgun (WGS) entry which is preliminary data.</text>
</comment>
<keyword evidence="2" id="KW-1185">Reference proteome</keyword>
<evidence type="ECO:0000313" key="1">
    <source>
        <dbReference type="EMBL" id="MDJ1494969.1"/>
    </source>
</evidence>
<protein>
    <recommendedName>
        <fullName evidence="3">IPExxxVDY family protein</fullName>
    </recommendedName>
</protein>